<dbReference type="InterPro" id="IPR004840">
    <property type="entry name" value="Amino_acid_permease_CS"/>
</dbReference>
<evidence type="ECO:0000256" key="3">
    <source>
        <dbReference type="ARBA" id="ARBA00022692"/>
    </source>
</evidence>
<evidence type="ECO:0000256" key="2">
    <source>
        <dbReference type="ARBA" id="ARBA00022448"/>
    </source>
</evidence>
<dbReference type="Pfam" id="PF13520">
    <property type="entry name" value="AA_permease_2"/>
    <property type="match status" value="2"/>
</dbReference>
<gene>
    <name evidence="7" type="ORF">SLS62_005933</name>
</gene>
<evidence type="ECO:0000256" key="5">
    <source>
        <dbReference type="ARBA" id="ARBA00023136"/>
    </source>
</evidence>
<sequence length="453" mass="48807">MDVKDDAMPTLKRPSIAERSGEVGTADELLASLGYTPELSRNRSTWQVAFMSFVLAAIPYGLATTMYYPLVGGGPVTIIWGWVAVSLIIVCVAASLGEITSIYPTAGGVYYQSFMLASVEYRRIAAWVCGWLYVVGNITITLSVNFATTLFLIGCINIFGTDEEPLIAGDPYQAFLIFLGITLLCNAVSSLCNPWLPWIDTFAIFWTFAGVIAIIITVLVPKAMVMTVCINTIAGLLFMIPLIFVLPDIQLLINSAQPVPVITKTAVGNSVGAFVLMIPILILALICGIGCTTAASRCVWAFSRDGAIPGSKLWSQVNHKLDVPLNAMMLSMAVQLVLGLIYFGSSAAFNAFSGVGVICLTTSYAVPIVISMLERRKTVNTAVFQLGAWGWLCNIVAVAWSLLAIPLFCMPSTVPVVDSGTMNYASVVFVGFSVISIAWYFAWGRRNYVGPPT</sequence>
<feature type="transmembrane region" description="Helical" evidence="6">
    <location>
        <begin position="140"/>
        <end position="160"/>
    </location>
</feature>
<feature type="transmembrane region" description="Helical" evidence="6">
    <location>
        <begin position="48"/>
        <end position="70"/>
    </location>
</feature>
<dbReference type="InterPro" id="IPR002293">
    <property type="entry name" value="AA/rel_permease1"/>
</dbReference>
<feature type="transmembrane region" description="Helical" evidence="6">
    <location>
        <begin position="349"/>
        <end position="370"/>
    </location>
</feature>
<dbReference type="Gene3D" id="1.20.1740.10">
    <property type="entry name" value="Amino acid/polyamine transporter I"/>
    <property type="match status" value="2"/>
</dbReference>
<feature type="transmembrane region" description="Helical" evidence="6">
    <location>
        <begin position="233"/>
        <end position="253"/>
    </location>
</feature>
<evidence type="ECO:0000313" key="7">
    <source>
        <dbReference type="EMBL" id="KAK7752189.1"/>
    </source>
</evidence>
<keyword evidence="3 6" id="KW-0812">Transmembrane</keyword>
<dbReference type="GO" id="GO:0022857">
    <property type="term" value="F:transmembrane transporter activity"/>
    <property type="evidence" value="ECO:0007669"/>
    <property type="project" value="InterPro"/>
</dbReference>
<comment type="caution">
    <text evidence="7">The sequence shown here is derived from an EMBL/GenBank/DDBJ whole genome shotgun (WGS) entry which is preliminary data.</text>
</comment>
<evidence type="ECO:0000256" key="4">
    <source>
        <dbReference type="ARBA" id="ARBA00022989"/>
    </source>
</evidence>
<evidence type="ECO:0000256" key="6">
    <source>
        <dbReference type="SAM" id="Phobius"/>
    </source>
</evidence>
<proteinExistence type="predicted"/>
<feature type="transmembrane region" description="Helical" evidence="6">
    <location>
        <begin position="273"/>
        <end position="302"/>
    </location>
</feature>
<feature type="transmembrane region" description="Helical" evidence="6">
    <location>
        <begin position="382"/>
        <end position="403"/>
    </location>
</feature>
<dbReference type="PIRSF" id="PIRSF006060">
    <property type="entry name" value="AA_transporter"/>
    <property type="match status" value="1"/>
</dbReference>
<evidence type="ECO:0000313" key="8">
    <source>
        <dbReference type="Proteomes" id="UP001320420"/>
    </source>
</evidence>
<dbReference type="EMBL" id="JAKJXP020000041">
    <property type="protein sequence ID" value="KAK7752189.1"/>
    <property type="molecule type" value="Genomic_DNA"/>
</dbReference>
<dbReference type="PANTHER" id="PTHR45649:SF23">
    <property type="entry name" value="TRANSPORTER, PUTATIVE (EUROFUNG)-RELATED"/>
    <property type="match status" value="1"/>
</dbReference>
<name>A0AAN9UZN5_9PEZI</name>
<keyword evidence="8" id="KW-1185">Reference proteome</keyword>
<dbReference type="Proteomes" id="UP001320420">
    <property type="component" value="Unassembled WGS sequence"/>
</dbReference>
<keyword evidence="4 6" id="KW-1133">Transmembrane helix</keyword>
<feature type="transmembrane region" description="Helical" evidence="6">
    <location>
        <begin position="76"/>
        <end position="97"/>
    </location>
</feature>
<keyword evidence="5 6" id="KW-0472">Membrane</keyword>
<comment type="subcellular location">
    <subcellularLocation>
        <location evidence="1">Membrane</location>
        <topology evidence="1">Multi-pass membrane protein</topology>
    </subcellularLocation>
</comment>
<dbReference type="PANTHER" id="PTHR45649">
    <property type="entry name" value="AMINO-ACID PERMEASE BAT1"/>
    <property type="match status" value="1"/>
</dbReference>
<reference evidence="7 8" key="1">
    <citation type="submission" date="2024-02" db="EMBL/GenBank/DDBJ databases">
        <title>De novo assembly and annotation of 12 fungi associated with fruit tree decline syndrome in Ontario, Canada.</title>
        <authorList>
            <person name="Sulman M."/>
            <person name="Ellouze W."/>
            <person name="Ilyukhin E."/>
        </authorList>
    </citation>
    <scope>NUCLEOTIDE SEQUENCE [LARGE SCALE GENOMIC DNA]</scope>
    <source>
        <strain evidence="7 8">M11/M66-122</strain>
    </source>
</reference>
<feature type="transmembrane region" description="Helical" evidence="6">
    <location>
        <begin position="323"/>
        <end position="343"/>
    </location>
</feature>
<keyword evidence="2" id="KW-0813">Transport</keyword>
<protein>
    <recommendedName>
        <fullName evidence="9">Amino acid permease</fullName>
    </recommendedName>
</protein>
<evidence type="ECO:0000256" key="1">
    <source>
        <dbReference type="ARBA" id="ARBA00004141"/>
    </source>
</evidence>
<feature type="transmembrane region" description="Helical" evidence="6">
    <location>
        <begin position="172"/>
        <end position="196"/>
    </location>
</feature>
<organism evidence="7 8">
    <name type="scientific">Diatrype stigma</name>
    <dbReference type="NCBI Taxonomy" id="117547"/>
    <lineage>
        <taxon>Eukaryota</taxon>
        <taxon>Fungi</taxon>
        <taxon>Dikarya</taxon>
        <taxon>Ascomycota</taxon>
        <taxon>Pezizomycotina</taxon>
        <taxon>Sordariomycetes</taxon>
        <taxon>Xylariomycetidae</taxon>
        <taxon>Xylariales</taxon>
        <taxon>Diatrypaceae</taxon>
        <taxon>Diatrype</taxon>
    </lineage>
</organism>
<dbReference type="AlphaFoldDB" id="A0AAN9UZN5"/>
<dbReference type="GO" id="GO:0016020">
    <property type="term" value="C:membrane"/>
    <property type="evidence" value="ECO:0007669"/>
    <property type="project" value="UniProtKB-SubCell"/>
</dbReference>
<accession>A0AAN9UZN5</accession>
<feature type="transmembrane region" description="Helical" evidence="6">
    <location>
        <begin position="423"/>
        <end position="443"/>
    </location>
</feature>
<evidence type="ECO:0008006" key="9">
    <source>
        <dbReference type="Google" id="ProtNLM"/>
    </source>
</evidence>
<feature type="transmembrane region" description="Helical" evidence="6">
    <location>
        <begin position="202"/>
        <end position="221"/>
    </location>
</feature>
<dbReference type="PROSITE" id="PS00218">
    <property type="entry name" value="AMINO_ACID_PERMEASE_1"/>
    <property type="match status" value="1"/>
</dbReference>
<dbReference type="GO" id="GO:0006865">
    <property type="term" value="P:amino acid transport"/>
    <property type="evidence" value="ECO:0007669"/>
    <property type="project" value="InterPro"/>
</dbReference>